<dbReference type="InterPro" id="IPR036388">
    <property type="entry name" value="WH-like_DNA-bd_sf"/>
</dbReference>
<dbReference type="Gene3D" id="1.10.10.10">
    <property type="entry name" value="Winged helix-like DNA-binding domain superfamily/Winged helix DNA-binding domain"/>
    <property type="match status" value="1"/>
</dbReference>
<dbReference type="KEGG" id="rsb:RS694_13260"/>
<dbReference type="EMBL" id="CP019239">
    <property type="protein sequence ID" value="APW43403.1"/>
    <property type="molecule type" value="Genomic_DNA"/>
</dbReference>
<proteinExistence type="predicted"/>
<dbReference type="PANTHER" id="PTHR33221:SF15">
    <property type="entry name" value="HTH-TYPE TRANSCRIPTIONAL REGULATOR YWGB-RELATED"/>
    <property type="match status" value="1"/>
</dbReference>
<dbReference type="PROSITE" id="PS51197">
    <property type="entry name" value="HTH_RRF2_2"/>
    <property type="match status" value="1"/>
</dbReference>
<sequence>MKQNSQLSDVLHVLLHMAEGEGPATSEALAAAMQTNPVVLRRLMGGLRDAGFVVSAKGHGGGWVLSCDMDRITLGDVYQALGAPPLVSLGFREDQPTCLVAQAVNDALAGAAQEAEALLLKRFGAVTLATLSNDFHHRMAQHKALGHAGHHHLQEHTHENH</sequence>
<dbReference type="GO" id="GO:0005829">
    <property type="term" value="C:cytosol"/>
    <property type="evidence" value="ECO:0007669"/>
    <property type="project" value="TreeGrafter"/>
</dbReference>
<dbReference type="InterPro" id="IPR000944">
    <property type="entry name" value="Tscrpt_reg_Rrf2"/>
</dbReference>
<reference evidence="1 2" key="1">
    <citation type="submission" date="2017-01" db="EMBL/GenBank/DDBJ databases">
        <authorList>
            <person name="Mah S.A."/>
            <person name="Swanson W.J."/>
            <person name="Moy G.W."/>
            <person name="Vacquier V.D."/>
        </authorList>
    </citation>
    <scope>NUCLEOTIDE SEQUENCE [LARGE SCALE GENOMIC DNA]</scope>
    <source>
        <strain evidence="1 2">DSM 22694</strain>
    </source>
</reference>
<name>A0A1P8KBK4_9BURK</name>
<organism evidence="1 2">
    <name type="scientific">Rhodoferax saidenbachensis</name>
    <dbReference type="NCBI Taxonomy" id="1484693"/>
    <lineage>
        <taxon>Bacteria</taxon>
        <taxon>Pseudomonadati</taxon>
        <taxon>Pseudomonadota</taxon>
        <taxon>Betaproteobacteria</taxon>
        <taxon>Burkholderiales</taxon>
        <taxon>Comamonadaceae</taxon>
        <taxon>Rhodoferax</taxon>
    </lineage>
</organism>
<dbReference type="AlphaFoldDB" id="A0A1P8KBK4"/>
<keyword evidence="2" id="KW-1185">Reference proteome</keyword>
<evidence type="ECO:0000313" key="2">
    <source>
        <dbReference type="Proteomes" id="UP000186110"/>
    </source>
</evidence>
<dbReference type="eggNOG" id="COG1959">
    <property type="taxonomic scope" value="Bacteria"/>
</dbReference>
<dbReference type="Pfam" id="PF02082">
    <property type="entry name" value="Rrf2"/>
    <property type="match status" value="1"/>
</dbReference>
<dbReference type="RefSeq" id="WP_029707185.1">
    <property type="nucleotide sequence ID" value="NZ_CP019239.1"/>
</dbReference>
<dbReference type="PANTHER" id="PTHR33221">
    <property type="entry name" value="WINGED HELIX-TURN-HELIX TRANSCRIPTIONAL REGULATOR, RRF2 FAMILY"/>
    <property type="match status" value="1"/>
</dbReference>
<dbReference type="GO" id="GO:0003700">
    <property type="term" value="F:DNA-binding transcription factor activity"/>
    <property type="evidence" value="ECO:0007669"/>
    <property type="project" value="TreeGrafter"/>
</dbReference>
<gene>
    <name evidence="1" type="ORF">RS694_13260</name>
</gene>
<dbReference type="SUPFAM" id="SSF46785">
    <property type="entry name" value="Winged helix' DNA-binding domain"/>
    <property type="match status" value="1"/>
</dbReference>
<accession>A0A1P8KBK4</accession>
<dbReference type="STRING" id="1484693.RS694_13260"/>
<dbReference type="InterPro" id="IPR036390">
    <property type="entry name" value="WH_DNA-bd_sf"/>
</dbReference>
<protein>
    <submittedName>
        <fullName evidence="1">Transcriptional regulator</fullName>
    </submittedName>
</protein>
<evidence type="ECO:0000313" key="1">
    <source>
        <dbReference type="EMBL" id="APW43403.1"/>
    </source>
</evidence>
<dbReference type="Proteomes" id="UP000186110">
    <property type="component" value="Chromosome"/>
</dbReference>